<comment type="caution">
    <text evidence="3">The sequence shown here is derived from an EMBL/GenBank/DDBJ whole genome shotgun (WGS) entry which is preliminary data.</text>
</comment>
<organism evidence="3 4">
    <name type="scientific">Candidatus Rikenella faecigallinarum</name>
    <dbReference type="NCBI Taxonomy" id="2838745"/>
    <lineage>
        <taxon>Bacteria</taxon>
        <taxon>Pseudomonadati</taxon>
        <taxon>Bacteroidota</taxon>
        <taxon>Bacteroidia</taxon>
        <taxon>Bacteroidales</taxon>
        <taxon>Rikenellaceae</taxon>
        <taxon>Rikenella</taxon>
    </lineage>
</organism>
<keyword evidence="1" id="KW-0732">Signal</keyword>
<protein>
    <submittedName>
        <fullName evidence="3">META domain-containing protein</fullName>
    </submittedName>
</protein>
<reference evidence="3" key="1">
    <citation type="journal article" date="2021" name="PeerJ">
        <title>Extensive microbial diversity within the chicken gut microbiome revealed by metagenomics and culture.</title>
        <authorList>
            <person name="Gilroy R."/>
            <person name="Ravi A."/>
            <person name="Getino M."/>
            <person name="Pursley I."/>
            <person name="Horton D.L."/>
            <person name="Alikhan N.F."/>
            <person name="Baker D."/>
            <person name="Gharbi K."/>
            <person name="Hall N."/>
            <person name="Watson M."/>
            <person name="Adriaenssens E.M."/>
            <person name="Foster-Nyarko E."/>
            <person name="Jarju S."/>
            <person name="Secka A."/>
            <person name="Antonio M."/>
            <person name="Oren A."/>
            <person name="Chaudhuri R.R."/>
            <person name="La Ragione R."/>
            <person name="Hildebrand F."/>
            <person name="Pallen M.J."/>
        </authorList>
    </citation>
    <scope>NUCLEOTIDE SEQUENCE</scope>
    <source>
        <strain evidence="3">ChiBcec15-1070</strain>
    </source>
</reference>
<feature type="domain" description="DUF306" evidence="2">
    <location>
        <begin position="32"/>
        <end position="136"/>
    </location>
</feature>
<dbReference type="EMBL" id="DXHL01000013">
    <property type="protein sequence ID" value="HIW10354.1"/>
    <property type="molecule type" value="Genomic_DNA"/>
</dbReference>
<dbReference type="Pfam" id="PF03724">
    <property type="entry name" value="META"/>
    <property type="match status" value="1"/>
</dbReference>
<proteinExistence type="predicted"/>
<gene>
    <name evidence="3" type="ORF">H9888_02525</name>
</gene>
<reference evidence="3" key="2">
    <citation type="submission" date="2021-04" db="EMBL/GenBank/DDBJ databases">
        <authorList>
            <person name="Gilroy R."/>
        </authorList>
    </citation>
    <scope>NUCLEOTIDE SEQUENCE</scope>
    <source>
        <strain evidence="3">ChiBcec15-1070</strain>
    </source>
</reference>
<dbReference type="Gene3D" id="2.40.128.270">
    <property type="match status" value="1"/>
</dbReference>
<evidence type="ECO:0000259" key="2">
    <source>
        <dbReference type="Pfam" id="PF03724"/>
    </source>
</evidence>
<dbReference type="PANTHER" id="PTHR35535">
    <property type="entry name" value="HEAT SHOCK PROTEIN HSLJ"/>
    <property type="match status" value="1"/>
</dbReference>
<evidence type="ECO:0000313" key="3">
    <source>
        <dbReference type="EMBL" id="HIW10354.1"/>
    </source>
</evidence>
<evidence type="ECO:0000256" key="1">
    <source>
        <dbReference type="SAM" id="SignalP"/>
    </source>
</evidence>
<dbReference type="PROSITE" id="PS51257">
    <property type="entry name" value="PROKAR_LIPOPROTEIN"/>
    <property type="match status" value="1"/>
</dbReference>
<name>A0A9D1TYK6_9BACT</name>
<evidence type="ECO:0000313" key="4">
    <source>
        <dbReference type="Proteomes" id="UP000823926"/>
    </source>
</evidence>
<accession>A0A9D1TYK6</accession>
<dbReference type="InterPro" id="IPR053147">
    <property type="entry name" value="Hsp_HslJ-like"/>
</dbReference>
<feature type="signal peptide" evidence="1">
    <location>
        <begin position="1"/>
        <end position="19"/>
    </location>
</feature>
<dbReference type="InterPro" id="IPR005184">
    <property type="entry name" value="DUF306_Meta_HslJ"/>
</dbReference>
<sequence>MMKKSITMAAVAAAAVLFTACCSCRKGSPKIANLEADNWRLIEFQGEAVPTDKAVTLTFDPEKKMIYGQAPCNNFFASYSLFEDADHNIDISNAGATRKFCPDTEIEDGFTREMSNVKRLKIDSDRLLMLDAEGNLVALLTAVPKTAE</sequence>
<dbReference type="Proteomes" id="UP000823926">
    <property type="component" value="Unassembled WGS sequence"/>
</dbReference>
<feature type="chain" id="PRO_5038493459" evidence="1">
    <location>
        <begin position="20"/>
        <end position="148"/>
    </location>
</feature>
<dbReference type="InterPro" id="IPR038670">
    <property type="entry name" value="HslJ-like_sf"/>
</dbReference>
<dbReference type="PANTHER" id="PTHR35535:SF1">
    <property type="entry name" value="HEAT SHOCK PROTEIN HSLJ"/>
    <property type="match status" value="1"/>
</dbReference>
<dbReference type="AlphaFoldDB" id="A0A9D1TYK6"/>